<feature type="region of interest" description="Disordered" evidence="1">
    <location>
        <begin position="336"/>
        <end position="386"/>
    </location>
</feature>
<evidence type="ECO:0000313" key="2">
    <source>
        <dbReference type="EMBL" id="KAK9770663.1"/>
    </source>
</evidence>
<name>A0ABR2XA39_9PEZI</name>
<protein>
    <submittedName>
        <fullName evidence="2">Uncharacterized protein</fullName>
    </submittedName>
</protein>
<feature type="region of interest" description="Disordered" evidence="1">
    <location>
        <begin position="129"/>
        <end position="322"/>
    </location>
</feature>
<feature type="compositionally biased region" description="Basic and acidic residues" evidence="1">
    <location>
        <begin position="440"/>
        <end position="453"/>
    </location>
</feature>
<sequence length="582" mass="65217">MPVSPSSRIPATSLPNITSLREGLDYGNSHLTRCNVFYDDVRGFRKKFHTSTGLPGPDLHNWKLKEHQAGLDEMTAAYLDRDGNGLLYWPDSSSSANFNKLQYSKDRTRIKRLMKQLFFRLNQQQYRNKRYKNKDKIKSPEPEPQPRGLSSDDPIDVDALPLSPGDGPGVNLDEPQCPSKNTPAANVVKAASSSKRGAKVKVENPDSGDIYEFQETPEPEQSSKNSIRHDKQTPKRKQNPLTPDHAAKRLRPPNGSPGKNTDPPLNPSQSPKTPARRSSDRPRKTVRKEDYVPSGDLDQFLQRLNSEETPEASSEASRRPEVLLKDDSFWIHRETRQEELVAKTSDSNNEGTASYPAGKPNANEQRASSLMYPPRGESSAGVSALKSPTEKQFMQAKLDHITPGQRPSNFPLELNQTNSKANTDARPQGKVPMAAMESTEGLRQESEKPDAPRPRALPKPVIEFIYRIILSRTPIYSYRSWNPARKLEETSLAQIIEELGLAADAKGIVFTAEGPNFRAVEEVLRDDEIRFSSFIKQIKRAIRGLLMSGRGVNSPIVFDMEIEPMRGDSTKGDEEFDDDFTI</sequence>
<feature type="region of interest" description="Disordered" evidence="1">
    <location>
        <begin position="419"/>
        <end position="454"/>
    </location>
</feature>
<dbReference type="Proteomes" id="UP001465668">
    <property type="component" value="Unassembled WGS sequence"/>
</dbReference>
<gene>
    <name evidence="2" type="ORF">SCAR479_12648</name>
</gene>
<feature type="compositionally biased region" description="Low complexity" evidence="1">
    <location>
        <begin position="184"/>
        <end position="195"/>
    </location>
</feature>
<keyword evidence="3" id="KW-1185">Reference proteome</keyword>
<dbReference type="EMBL" id="JARVKM010000088">
    <property type="protein sequence ID" value="KAK9770663.1"/>
    <property type="molecule type" value="Genomic_DNA"/>
</dbReference>
<evidence type="ECO:0000256" key="1">
    <source>
        <dbReference type="SAM" id="MobiDB-lite"/>
    </source>
</evidence>
<evidence type="ECO:0000313" key="3">
    <source>
        <dbReference type="Proteomes" id="UP001465668"/>
    </source>
</evidence>
<accession>A0ABR2XA39</accession>
<feature type="compositionally biased region" description="Basic and acidic residues" evidence="1">
    <location>
        <begin position="277"/>
        <end position="291"/>
    </location>
</feature>
<comment type="caution">
    <text evidence="2">The sequence shown here is derived from an EMBL/GenBank/DDBJ whole genome shotgun (WGS) entry which is preliminary data.</text>
</comment>
<organism evidence="2 3">
    <name type="scientific">Seiridium cardinale</name>
    <dbReference type="NCBI Taxonomy" id="138064"/>
    <lineage>
        <taxon>Eukaryota</taxon>
        <taxon>Fungi</taxon>
        <taxon>Dikarya</taxon>
        <taxon>Ascomycota</taxon>
        <taxon>Pezizomycotina</taxon>
        <taxon>Sordariomycetes</taxon>
        <taxon>Xylariomycetidae</taxon>
        <taxon>Amphisphaeriales</taxon>
        <taxon>Sporocadaceae</taxon>
        <taxon>Seiridium</taxon>
    </lineage>
</organism>
<proteinExistence type="predicted"/>
<reference evidence="2 3" key="1">
    <citation type="submission" date="2024-02" db="EMBL/GenBank/DDBJ databases">
        <title>First draft genome assembly of two strains of Seiridium cardinale.</title>
        <authorList>
            <person name="Emiliani G."/>
            <person name="Scali E."/>
        </authorList>
    </citation>
    <scope>NUCLEOTIDE SEQUENCE [LARGE SCALE GENOMIC DNA]</scope>
    <source>
        <strain evidence="2 3">BM-138-000479</strain>
    </source>
</reference>